<evidence type="ECO:0000259" key="5">
    <source>
        <dbReference type="PROSITE" id="PS50054"/>
    </source>
</evidence>
<evidence type="ECO:0000256" key="3">
    <source>
        <dbReference type="ARBA" id="ARBA00022912"/>
    </source>
</evidence>
<dbReference type="Proteomes" id="UP000828251">
    <property type="component" value="Unassembled WGS sequence"/>
</dbReference>
<dbReference type="AlphaFoldDB" id="A0A9D3ZZB4"/>
<dbReference type="SUPFAM" id="SSF52799">
    <property type="entry name" value="(Phosphotyrosine protein) phosphatases II"/>
    <property type="match status" value="1"/>
</dbReference>
<keyword evidence="10" id="KW-1185">Reference proteome</keyword>
<dbReference type="SUPFAM" id="SSF49562">
    <property type="entry name" value="C2 domain (Calcium/lipid-binding domain, CaLB)"/>
    <property type="match status" value="1"/>
</dbReference>
<dbReference type="InterPro" id="IPR051281">
    <property type="entry name" value="Dual-spec_lipid-protein_phosph"/>
</dbReference>
<comment type="similarity">
    <text evidence="1">Belongs to the PTEN phosphatase protein family.</text>
</comment>
<keyword evidence="3" id="KW-0904">Protein phosphatase</keyword>
<dbReference type="PROSITE" id="PS51181">
    <property type="entry name" value="PPASE_TENSIN"/>
    <property type="match status" value="1"/>
</dbReference>
<dbReference type="GO" id="GO:0046856">
    <property type="term" value="P:phosphatidylinositol dephosphorylation"/>
    <property type="evidence" value="ECO:0007669"/>
    <property type="project" value="TreeGrafter"/>
</dbReference>
<dbReference type="GO" id="GO:0005829">
    <property type="term" value="C:cytosol"/>
    <property type="evidence" value="ECO:0007669"/>
    <property type="project" value="TreeGrafter"/>
</dbReference>
<dbReference type="InterPro" id="IPR029021">
    <property type="entry name" value="Prot-tyrosine_phosphatase-like"/>
</dbReference>
<dbReference type="OrthoDB" id="266663at2759"/>
<dbReference type="Pfam" id="PF10409">
    <property type="entry name" value="PTEN_C2"/>
    <property type="match status" value="1"/>
</dbReference>
<gene>
    <name evidence="9" type="ORF">J1N35_020512</name>
</gene>
<dbReference type="Gene3D" id="2.60.40.1110">
    <property type="match status" value="1"/>
</dbReference>
<dbReference type="SMART" id="SM01326">
    <property type="entry name" value="PTEN_C2"/>
    <property type="match status" value="1"/>
</dbReference>
<keyword evidence="2" id="KW-0378">Hydrolase</keyword>
<dbReference type="InterPro" id="IPR020422">
    <property type="entry name" value="TYR_PHOSPHATASE_DUAL_dom"/>
</dbReference>
<evidence type="ECO:0008006" key="11">
    <source>
        <dbReference type="Google" id="ProtNLM"/>
    </source>
</evidence>
<dbReference type="InterPro" id="IPR016130">
    <property type="entry name" value="Tyr_Pase_AS"/>
</dbReference>
<dbReference type="InterPro" id="IPR035892">
    <property type="entry name" value="C2_domain_sf"/>
</dbReference>
<dbReference type="Gene3D" id="3.90.190.10">
    <property type="entry name" value="Protein tyrosine phosphatase superfamily"/>
    <property type="match status" value="1"/>
</dbReference>
<dbReference type="PANTHER" id="PTHR12305:SF60">
    <property type="entry name" value="PHOSPHATIDYLINOSITOL 3,4,5-TRISPHOSPHATE 3-PHOSPHATASE TPTE2-RELATED"/>
    <property type="match status" value="1"/>
</dbReference>
<dbReference type="InterPro" id="IPR057023">
    <property type="entry name" value="PTP-SAK"/>
</dbReference>
<evidence type="ECO:0000256" key="4">
    <source>
        <dbReference type="ARBA" id="ARBA00023098"/>
    </source>
</evidence>
<proteinExistence type="inferred from homology"/>
<feature type="domain" description="C2 tensin-type" evidence="8">
    <location>
        <begin position="584"/>
        <end position="739"/>
    </location>
</feature>
<evidence type="ECO:0000256" key="2">
    <source>
        <dbReference type="ARBA" id="ARBA00022801"/>
    </source>
</evidence>
<dbReference type="GO" id="GO:0016314">
    <property type="term" value="F:phosphatidylinositol-3,4,5-trisphosphate 3-phosphatase activity"/>
    <property type="evidence" value="ECO:0007669"/>
    <property type="project" value="TreeGrafter"/>
</dbReference>
<comment type="caution">
    <text evidence="9">The sequence shown here is derived from an EMBL/GenBank/DDBJ whole genome shotgun (WGS) entry which is preliminary data.</text>
</comment>
<dbReference type="InterPro" id="IPR029023">
    <property type="entry name" value="Tensin_phosphatase"/>
</dbReference>
<dbReference type="GO" id="GO:0004725">
    <property type="term" value="F:protein tyrosine phosphatase activity"/>
    <property type="evidence" value="ECO:0007669"/>
    <property type="project" value="TreeGrafter"/>
</dbReference>
<name>A0A9D3ZZB4_9ROSI</name>
<dbReference type="InterPro" id="IPR045101">
    <property type="entry name" value="PTP_PTEN"/>
</dbReference>
<evidence type="ECO:0000313" key="9">
    <source>
        <dbReference type="EMBL" id="KAH1080751.1"/>
    </source>
</evidence>
<dbReference type="PROSITE" id="PS50056">
    <property type="entry name" value="TYR_PHOSPHATASE_2"/>
    <property type="match status" value="1"/>
</dbReference>
<feature type="domain" description="Tyrosine specific protein phosphatases" evidence="6">
    <location>
        <begin position="472"/>
        <end position="527"/>
    </location>
</feature>
<dbReference type="InterPro" id="IPR000387">
    <property type="entry name" value="Tyr_Pase_dom"/>
</dbReference>
<evidence type="ECO:0000259" key="7">
    <source>
        <dbReference type="PROSITE" id="PS51181"/>
    </source>
</evidence>
<dbReference type="PROSITE" id="PS00383">
    <property type="entry name" value="TYR_PHOSPHATASE_1"/>
    <property type="match status" value="1"/>
</dbReference>
<evidence type="ECO:0000313" key="10">
    <source>
        <dbReference type="Proteomes" id="UP000828251"/>
    </source>
</evidence>
<evidence type="ECO:0000259" key="8">
    <source>
        <dbReference type="PROSITE" id="PS51182"/>
    </source>
</evidence>
<dbReference type="FunFam" id="3.90.190.10:FF:000029">
    <property type="entry name" value="Phosphatidylinositol 3,4,5-trisphosphate 3-phosphatase and dual-specificity protein phosphatase PTEN"/>
    <property type="match status" value="1"/>
</dbReference>
<dbReference type="PROSITE" id="PS50054">
    <property type="entry name" value="TYR_PHOSPHATASE_DUAL"/>
    <property type="match status" value="1"/>
</dbReference>
<evidence type="ECO:0000259" key="6">
    <source>
        <dbReference type="PROSITE" id="PS50056"/>
    </source>
</evidence>
<feature type="domain" description="Tyrosine-protein phosphatase" evidence="5">
    <location>
        <begin position="394"/>
        <end position="558"/>
    </location>
</feature>
<evidence type="ECO:0000256" key="1">
    <source>
        <dbReference type="ARBA" id="ARBA00007881"/>
    </source>
</evidence>
<dbReference type="PROSITE" id="PS51182">
    <property type="entry name" value="C2_TENSIN"/>
    <property type="match status" value="1"/>
</dbReference>
<accession>A0A9D3ZZB4</accession>
<organism evidence="9 10">
    <name type="scientific">Gossypium stocksii</name>
    <dbReference type="NCBI Taxonomy" id="47602"/>
    <lineage>
        <taxon>Eukaryota</taxon>
        <taxon>Viridiplantae</taxon>
        <taxon>Streptophyta</taxon>
        <taxon>Embryophyta</taxon>
        <taxon>Tracheophyta</taxon>
        <taxon>Spermatophyta</taxon>
        <taxon>Magnoliopsida</taxon>
        <taxon>eudicotyledons</taxon>
        <taxon>Gunneridae</taxon>
        <taxon>Pentapetalae</taxon>
        <taxon>rosids</taxon>
        <taxon>malvids</taxon>
        <taxon>Malvales</taxon>
        <taxon>Malvaceae</taxon>
        <taxon>Malvoideae</taxon>
        <taxon>Gossypium</taxon>
    </lineage>
</organism>
<dbReference type="Pfam" id="PF22784">
    <property type="entry name" value="PTP-SAK"/>
    <property type="match status" value="1"/>
</dbReference>
<dbReference type="InterPro" id="IPR014020">
    <property type="entry name" value="Tensin_C2-dom"/>
</dbReference>
<reference evidence="9 10" key="1">
    <citation type="journal article" date="2021" name="Plant Biotechnol. J.">
        <title>Multi-omics assisted identification of the key and species-specific regulatory components of drought-tolerant mechanisms in Gossypium stocksii.</title>
        <authorList>
            <person name="Yu D."/>
            <person name="Ke L."/>
            <person name="Zhang D."/>
            <person name="Wu Y."/>
            <person name="Sun Y."/>
            <person name="Mei J."/>
            <person name="Sun J."/>
            <person name="Sun Y."/>
        </authorList>
    </citation>
    <scope>NUCLEOTIDE SEQUENCE [LARGE SCALE GENOMIC DNA]</scope>
    <source>
        <strain evidence="10">cv. E1</strain>
        <tissue evidence="9">Leaf</tissue>
    </source>
</reference>
<dbReference type="PANTHER" id="PTHR12305">
    <property type="entry name" value="PHOSPHATASE WITH HOMOLOGY TO TENSIN"/>
    <property type="match status" value="1"/>
</dbReference>
<sequence length="757" mass="86503">MDMREVCPLHVLMTTGTSKKVQKPISSKSVWKGNGQEKSNEKQRFGIQECQKLAAQWAKLSDSEKEPFKQKTVTEKVLLTRCSPICLLKLFKDLKDKKIDTILRSIDMGFLLQMKSRSMRREVIIYLIERFDAENCAIKVDSHNITLTVEDVASILGSKDDGIDVSTVLRRNRGHKLISPSPARSTRIVCSMKASTIRFYDYLAGLESKKFGNSELPTRISAWGNDKINNVVFKKQRLPGYPKIKGAVQGQMSTLLEWTSKVDMFFEALMTQLSLVKDLSSGKRPKQMKILEIDYAKKVKTGTLCALLTFRLTCRIHIAQPLENDSYFDILKLSRYQQMGLEFTKAGPKKGANTTLLLQHKMHKMLSYLSASSFIRNLVSKKRRRMLVGGYDLDMSYITDRLLAMSFPAERMRAMYRNPLWQVKSVLEMIHQGHYRVYNLCIEEDYDPSHFHGRVEKFPFDDNHVPHFEMMKSFCESVHSWLSDDPKNIAVVHCMAGKGRTGLMVCAYLVYTGMSAEEALQLYAQKRTTNNEGVSIPSQRRYVGYWEKLLSFPRGIGNGPVDMHLPQPCSRELRRIRLYDTVNTNSVFFVVSELQEIPDQMNRPPVEVAKRCCRQIKKGSEANCSPRYFLSYVEGDEEGATPESEEPRVVVQMDTESPILYQKNCLDYRFNKPVEVKGDVRVIFYQKMIGGRLFYACFNTAFIKSSLLQLTIRDLDKVGSAGRSICGPAFCVELLFGPANRSLSSAFSSNYDVMNLY</sequence>
<protein>
    <recommendedName>
        <fullName evidence="11">Phosphatidylinositol-3,4,5-trisphosphate 3-phosphatase</fullName>
    </recommendedName>
</protein>
<keyword evidence="4" id="KW-0443">Lipid metabolism</keyword>
<dbReference type="CDD" id="cd14509">
    <property type="entry name" value="PTP_PTEN"/>
    <property type="match status" value="1"/>
</dbReference>
<dbReference type="EMBL" id="JAIQCV010000007">
    <property type="protein sequence ID" value="KAH1080751.1"/>
    <property type="molecule type" value="Genomic_DNA"/>
</dbReference>
<feature type="domain" description="Phosphatase tensin-type" evidence="7">
    <location>
        <begin position="384"/>
        <end position="553"/>
    </location>
</feature>